<dbReference type="Pfam" id="PF05380">
    <property type="entry name" value="Peptidase_A17"/>
    <property type="match status" value="1"/>
</dbReference>
<keyword evidence="2" id="KW-1185">Reference proteome</keyword>
<evidence type="ECO:0000313" key="2">
    <source>
        <dbReference type="Proteomes" id="UP000075885"/>
    </source>
</evidence>
<reference evidence="1" key="2">
    <citation type="submission" date="2020-05" db="UniProtKB">
        <authorList>
            <consortium name="EnsemblMetazoa"/>
        </authorList>
    </citation>
    <scope>IDENTIFICATION</scope>
    <source>
        <strain evidence="1">Epiroticus2</strain>
    </source>
</reference>
<dbReference type="EnsemblMetazoa" id="AEPI011525-RA">
    <property type="protein sequence ID" value="AEPI011525-PA"/>
    <property type="gene ID" value="AEPI011525"/>
</dbReference>
<accession>A0A182PX38</accession>
<dbReference type="InterPro" id="IPR008042">
    <property type="entry name" value="Retrotrans_Pao"/>
</dbReference>
<dbReference type="Proteomes" id="UP000075885">
    <property type="component" value="Unassembled WGS sequence"/>
</dbReference>
<dbReference type="PANTHER" id="PTHR47331">
    <property type="entry name" value="PHD-TYPE DOMAIN-CONTAINING PROTEIN"/>
    <property type="match status" value="1"/>
</dbReference>
<protein>
    <submittedName>
        <fullName evidence="1">Uncharacterized protein</fullName>
    </submittedName>
</protein>
<proteinExistence type="predicted"/>
<dbReference type="AlphaFoldDB" id="A0A182PX38"/>
<dbReference type="VEuPathDB" id="VectorBase:AEPI011525"/>
<sequence>MYRLRTVTYGEAASSYLACRALYEAGEEVRSSQPEVADVIQQSFYVDNLSMGAATSEELRVLRAGVERALMRRGMPLRKWASNVPDVIRDVPEEHLDTTVDIGDRQAIKMLGLAWCPTEDTFQLIIDNDLYVPVKSLSKRCLVGRIAKLYDPVGILQPVIVTSKILMQDLWRDNLAWDEDVPLRVIDEWN</sequence>
<evidence type="ECO:0000313" key="1">
    <source>
        <dbReference type="EnsemblMetazoa" id="AEPI011525-PA"/>
    </source>
</evidence>
<reference evidence="2" key="1">
    <citation type="submission" date="2013-03" db="EMBL/GenBank/DDBJ databases">
        <title>The Genome Sequence of Anopheles epiroticus epiroticus2.</title>
        <authorList>
            <consortium name="The Broad Institute Genomics Platform"/>
            <person name="Neafsey D.E."/>
            <person name="Howell P."/>
            <person name="Walker B."/>
            <person name="Young S.K."/>
            <person name="Zeng Q."/>
            <person name="Gargeya S."/>
            <person name="Fitzgerald M."/>
            <person name="Haas B."/>
            <person name="Abouelleil A."/>
            <person name="Allen A.W."/>
            <person name="Alvarado L."/>
            <person name="Arachchi H.M."/>
            <person name="Berlin A.M."/>
            <person name="Chapman S.B."/>
            <person name="Gainer-Dewar J."/>
            <person name="Goldberg J."/>
            <person name="Griggs A."/>
            <person name="Gujja S."/>
            <person name="Hansen M."/>
            <person name="Howarth C."/>
            <person name="Imamovic A."/>
            <person name="Ireland A."/>
            <person name="Larimer J."/>
            <person name="McCowan C."/>
            <person name="Murphy C."/>
            <person name="Pearson M."/>
            <person name="Poon T.W."/>
            <person name="Priest M."/>
            <person name="Roberts A."/>
            <person name="Saif S."/>
            <person name="Shea T."/>
            <person name="Sisk P."/>
            <person name="Sykes S."/>
            <person name="Wortman J."/>
            <person name="Nusbaum C."/>
            <person name="Birren B."/>
        </authorList>
    </citation>
    <scope>NUCLEOTIDE SEQUENCE [LARGE SCALE GENOMIC DNA]</scope>
    <source>
        <strain evidence="2">Epiroticus2</strain>
    </source>
</reference>
<dbReference type="STRING" id="199890.A0A182PX38"/>
<organism evidence="1 2">
    <name type="scientific">Anopheles epiroticus</name>
    <dbReference type="NCBI Taxonomy" id="199890"/>
    <lineage>
        <taxon>Eukaryota</taxon>
        <taxon>Metazoa</taxon>
        <taxon>Ecdysozoa</taxon>
        <taxon>Arthropoda</taxon>
        <taxon>Hexapoda</taxon>
        <taxon>Insecta</taxon>
        <taxon>Pterygota</taxon>
        <taxon>Neoptera</taxon>
        <taxon>Endopterygota</taxon>
        <taxon>Diptera</taxon>
        <taxon>Nematocera</taxon>
        <taxon>Culicoidea</taxon>
        <taxon>Culicidae</taxon>
        <taxon>Anophelinae</taxon>
        <taxon>Anopheles</taxon>
    </lineage>
</organism>
<name>A0A182PX38_9DIPT</name>